<keyword evidence="5" id="KW-1185">Reference proteome</keyword>
<evidence type="ECO:0000313" key="4">
    <source>
        <dbReference type="EMBL" id="OEZ95421.1"/>
    </source>
</evidence>
<dbReference type="AlphaFoldDB" id="A0A1E7WCW2"/>
<dbReference type="Gene3D" id="1.10.390.10">
    <property type="entry name" value="Neutral Protease Domain 2"/>
    <property type="match status" value="1"/>
</dbReference>
<keyword evidence="2" id="KW-0732">Signal</keyword>
<evidence type="ECO:0000313" key="5">
    <source>
        <dbReference type="Proteomes" id="UP000175989"/>
    </source>
</evidence>
<sequence length="602" mass="64988">MRIATVFHRTGLRATHTASLALLLAAGAVAAQAQAPAAAPTVSTQPAPAPVPAKPQPPRPLVLKLQPGPFNHADDIDKGAGVVDVTLTIPDVQAAADTPLLQLPLVVANVETVAVTLKELTVRDSHGNVPLATRDVKGSNGKLREWTSPREVQGDLVVHYQAPVDNAPPKRGAAPPYSLRTEGGGFSGVGNIFVLLPSGAKQYPLALRWDLSKLGDDASATSSYGEGDVTLPVGAPARLWSTVFMAGAMHRVPAEVKPKGFSSAWLGKPGFDPEPLMTWADQLHRAMAGFFGDNAETPYRVFLRYNPINAGGGTALAQSFLVTYGKGIDVEDLKITLSHEMTHTWTEGPDQAWYEEGVAVYYQARLPYRAGLLTADQFLADLNQTAARYYADALNTTPDAEIMPRFWEDTRIRTLPYDRGALYLALVDARVRKASGGKRSLDNLVLEMSRQRGARPEQQVALWQQLLTRELGPAGPALHAAMLAGELMEPESGDFGPCFKRGEKTVRRFELGFEPKSLVGQEKTIRGLQDGSAAAKAGLRDGDVVTYGVALDAIQGDQKAQLTLNVTRDGRQFPITYLPRGERVKVWQWQRMPGVADDACGI</sequence>
<feature type="domain" description="Peptidase M61 catalytic" evidence="3">
    <location>
        <begin position="350"/>
        <end position="391"/>
    </location>
</feature>
<feature type="signal peptide" evidence="2">
    <location>
        <begin position="1"/>
        <end position="33"/>
    </location>
</feature>
<dbReference type="InterPro" id="IPR027268">
    <property type="entry name" value="Peptidase_M4/M1_CTD_sf"/>
</dbReference>
<protein>
    <recommendedName>
        <fullName evidence="3">Peptidase M61 catalytic domain-containing protein</fullName>
    </recommendedName>
</protein>
<dbReference type="SUPFAM" id="SSF55486">
    <property type="entry name" value="Metalloproteases ('zincins'), catalytic domain"/>
    <property type="match status" value="1"/>
</dbReference>
<feature type="region of interest" description="Disordered" evidence="1">
    <location>
        <begin position="40"/>
        <end position="59"/>
    </location>
</feature>
<dbReference type="Proteomes" id="UP000175989">
    <property type="component" value="Unassembled WGS sequence"/>
</dbReference>
<evidence type="ECO:0000256" key="1">
    <source>
        <dbReference type="SAM" id="MobiDB-lite"/>
    </source>
</evidence>
<name>A0A1E7WCW2_9BURK</name>
<feature type="compositionally biased region" description="Pro residues" evidence="1">
    <location>
        <begin position="47"/>
        <end position="59"/>
    </location>
</feature>
<dbReference type="InterPro" id="IPR036034">
    <property type="entry name" value="PDZ_sf"/>
</dbReference>
<feature type="chain" id="PRO_5009206821" description="Peptidase M61 catalytic domain-containing protein" evidence="2">
    <location>
        <begin position="34"/>
        <end position="602"/>
    </location>
</feature>
<evidence type="ECO:0000256" key="2">
    <source>
        <dbReference type="SAM" id="SignalP"/>
    </source>
</evidence>
<gene>
    <name evidence="4" type="ORF">DUPY_42920</name>
</gene>
<dbReference type="RefSeq" id="WP_141749634.1">
    <property type="nucleotide sequence ID" value="NZ_LROM01000124.1"/>
</dbReference>
<dbReference type="InterPro" id="IPR007963">
    <property type="entry name" value="Peptidase_M61_catalytic"/>
</dbReference>
<dbReference type="SUPFAM" id="SSF50156">
    <property type="entry name" value="PDZ domain-like"/>
    <property type="match status" value="1"/>
</dbReference>
<dbReference type="Pfam" id="PF05299">
    <property type="entry name" value="Peptidase_M61"/>
    <property type="match status" value="1"/>
</dbReference>
<dbReference type="OrthoDB" id="1467486at2"/>
<comment type="caution">
    <text evidence="4">The sequence shown here is derived from an EMBL/GenBank/DDBJ whole genome shotgun (WGS) entry which is preliminary data.</text>
</comment>
<organism evidence="4 5">
    <name type="scientific">Duganella phyllosphaerae</name>
    <dbReference type="NCBI Taxonomy" id="762836"/>
    <lineage>
        <taxon>Bacteria</taxon>
        <taxon>Pseudomonadati</taxon>
        <taxon>Pseudomonadota</taxon>
        <taxon>Betaproteobacteria</taxon>
        <taxon>Burkholderiales</taxon>
        <taxon>Oxalobacteraceae</taxon>
        <taxon>Telluria group</taxon>
        <taxon>Duganella</taxon>
    </lineage>
</organism>
<dbReference type="EMBL" id="LROM01000124">
    <property type="protein sequence ID" value="OEZ95421.1"/>
    <property type="molecule type" value="Genomic_DNA"/>
</dbReference>
<dbReference type="PATRIC" id="fig|762836.4.peg.4417"/>
<reference evidence="5" key="1">
    <citation type="journal article" date="2016" name="Front. Microbiol.">
        <title>Molecular Keys to the Janthinobacterium and Duganella spp. Interaction with the Plant Pathogen Fusarium graminearum.</title>
        <authorList>
            <person name="Haack F.S."/>
            <person name="Poehlein A."/>
            <person name="Kroger C."/>
            <person name="Voigt C.A."/>
            <person name="Piepenbring M."/>
            <person name="Bode H.B."/>
            <person name="Daniel R."/>
            <person name="Schafer W."/>
            <person name="Streit W.R."/>
        </authorList>
    </citation>
    <scope>NUCLEOTIDE SEQUENCE [LARGE SCALE GENOMIC DNA]</scope>
    <source>
        <strain evidence="5">T54</strain>
    </source>
</reference>
<accession>A0A1E7WCW2</accession>
<evidence type="ECO:0000259" key="3">
    <source>
        <dbReference type="Pfam" id="PF05299"/>
    </source>
</evidence>
<proteinExistence type="predicted"/>